<accession>A0ABT7F9Z0</accession>
<sequence length="209" mass="22073">MLLNHGQAFAQFQPTAIVAQTPVLPLPKREETSAFRAGTLLETPSGWRSVETLKEGDEVYTLDGGFTEITGIRTHALAAGTARAIHVPAGVLNNCSDLVLTAGQHVAVIEPECETLFQTPCVLAPAAAMTGFRGITALTGLGEMTATELTFATEEIVYAQTGALIHVPSETTDPFFRTLGYGETRALLTMLNGGHLALDPHGYAPARAA</sequence>
<dbReference type="Pfam" id="PF13403">
    <property type="entry name" value="Hint_2"/>
    <property type="match status" value="1"/>
</dbReference>
<evidence type="ECO:0000313" key="2">
    <source>
        <dbReference type="EMBL" id="MDK3071919.1"/>
    </source>
</evidence>
<proteinExistence type="predicted"/>
<evidence type="ECO:0000259" key="1">
    <source>
        <dbReference type="Pfam" id="PF13403"/>
    </source>
</evidence>
<organism evidence="2 3">
    <name type="scientific">Sedimentitalea xiamensis</name>
    <dbReference type="NCBI Taxonomy" id="3050037"/>
    <lineage>
        <taxon>Bacteria</taxon>
        <taxon>Pseudomonadati</taxon>
        <taxon>Pseudomonadota</taxon>
        <taxon>Alphaproteobacteria</taxon>
        <taxon>Rhodobacterales</taxon>
        <taxon>Paracoccaceae</taxon>
        <taxon>Sedimentitalea</taxon>
    </lineage>
</organism>
<dbReference type="EMBL" id="JASNJE010000002">
    <property type="protein sequence ID" value="MDK3071919.1"/>
    <property type="molecule type" value="Genomic_DNA"/>
</dbReference>
<feature type="domain" description="Hedgehog/Intein (Hint)" evidence="1">
    <location>
        <begin position="34"/>
        <end position="160"/>
    </location>
</feature>
<reference evidence="2 3" key="1">
    <citation type="submission" date="2023-05" db="EMBL/GenBank/DDBJ databases">
        <title>Sedimentitalea sp. nov. JM2-8.</title>
        <authorList>
            <person name="Huang J."/>
        </authorList>
    </citation>
    <scope>NUCLEOTIDE SEQUENCE [LARGE SCALE GENOMIC DNA]</scope>
    <source>
        <strain evidence="2 3">JM2-8</strain>
    </source>
</reference>
<dbReference type="SUPFAM" id="SSF51294">
    <property type="entry name" value="Hedgehog/intein (Hint) domain"/>
    <property type="match status" value="1"/>
</dbReference>
<dbReference type="RefSeq" id="WP_284483874.1">
    <property type="nucleotide sequence ID" value="NZ_JASNJE010000002.1"/>
</dbReference>
<protein>
    <submittedName>
        <fullName evidence="2">Hint domain-containing protein</fullName>
    </submittedName>
</protein>
<keyword evidence="3" id="KW-1185">Reference proteome</keyword>
<dbReference type="InterPro" id="IPR036844">
    <property type="entry name" value="Hint_dom_sf"/>
</dbReference>
<dbReference type="Proteomes" id="UP001227126">
    <property type="component" value="Unassembled WGS sequence"/>
</dbReference>
<name>A0ABT7F9Z0_9RHOB</name>
<dbReference type="InterPro" id="IPR028992">
    <property type="entry name" value="Hedgehog/Intein_dom"/>
</dbReference>
<comment type="caution">
    <text evidence="2">The sequence shown here is derived from an EMBL/GenBank/DDBJ whole genome shotgun (WGS) entry which is preliminary data.</text>
</comment>
<evidence type="ECO:0000313" key="3">
    <source>
        <dbReference type="Proteomes" id="UP001227126"/>
    </source>
</evidence>
<gene>
    <name evidence="2" type="ORF">QO034_02240</name>
</gene>